<accession>A0A3P7LNN1</accession>
<name>A0A3P7LNN1_STRVU</name>
<dbReference type="Proteomes" id="UP000270094">
    <property type="component" value="Unassembled WGS sequence"/>
</dbReference>
<proteinExistence type="predicted"/>
<organism evidence="2 3">
    <name type="scientific">Strongylus vulgaris</name>
    <name type="common">Blood worm</name>
    <dbReference type="NCBI Taxonomy" id="40348"/>
    <lineage>
        <taxon>Eukaryota</taxon>
        <taxon>Metazoa</taxon>
        <taxon>Ecdysozoa</taxon>
        <taxon>Nematoda</taxon>
        <taxon>Chromadorea</taxon>
        <taxon>Rhabditida</taxon>
        <taxon>Rhabditina</taxon>
        <taxon>Rhabditomorpha</taxon>
        <taxon>Strongyloidea</taxon>
        <taxon>Strongylidae</taxon>
        <taxon>Strongylus</taxon>
    </lineage>
</organism>
<evidence type="ECO:0000313" key="2">
    <source>
        <dbReference type="EMBL" id="VDM80742.1"/>
    </source>
</evidence>
<gene>
    <name evidence="2" type="ORF">SVUK_LOCUS15740</name>
</gene>
<evidence type="ECO:0000256" key="1">
    <source>
        <dbReference type="SAM" id="MobiDB-lite"/>
    </source>
</evidence>
<dbReference type="AlphaFoldDB" id="A0A3P7LNN1"/>
<keyword evidence="3" id="KW-1185">Reference proteome</keyword>
<feature type="compositionally biased region" description="Basic and acidic residues" evidence="1">
    <location>
        <begin position="7"/>
        <end position="18"/>
    </location>
</feature>
<reference evidence="2 3" key="1">
    <citation type="submission" date="2018-11" db="EMBL/GenBank/DDBJ databases">
        <authorList>
            <consortium name="Pathogen Informatics"/>
        </authorList>
    </citation>
    <scope>NUCLEOTIDE SEQUENCE [LARGE SCALE GENOMIC DNA]</scope>
</reference>
<dbReference type="EMBL" id="UYYB01109797">
    <property type="protein sequence ID" value="VDM80742.1"/>
    <property type="molecule type" value="Genomic_DNA"/>
</dbReference>
<sequence>MPKKKPLTKEQKRAEMRKRGIFVEADDTEMDYSDMEKMASVQHPAVCHMRTRRLKWKKDSAESTREESPPKRLFAKNLGHVAFSPLDCYQGHHVNLRSVVVAVPKRPAIVLTYIKDHQAS</sequence>
<evidence type="ECO:0000313" key="3">
    <source>
        <dbReference type="Proteomes" id="UP000270094"/>
    </source>
</evidence>
<feature type="region of interest" description="Disordered" evidence="1">
    <location>
        <begin position="1"/>
        <end position="20"/>
    </location>
</feature>
<protein>
    <submittedName>
        <fullName evidence="2">Uncharacterized protein</fullName>
    </submittedName>
</protein>